<keyword evidence="2" id="KW-0472">Membrane</keyword>
<dbReference type="SUPFAM" id="SSF56601">
    <property type="entry name" value="beta-lactamase/transpeptidase-like"/>
    <property type="match status" value="1"/>
</dbReference>
<protein>
    <submittedName>
        <fullName evidence="5">BlaR1 family beta-lactam sensor/signal transducer</fullName>
    </submittedName>
</protein>
<evidence type="ECO:0000313" key="6">
    <source>
        <dbReference type="Proteomes" id="UP001597318"/>
    </source>
</evidence>
<dbReference type="InterPro" id="IPR008756">
    <property type="entry name" value="Peptidase_M56"/>
</dbReference>
<dbReference type="InterPro" id="IPR012338">
    <property type="entry name" value="Beta-lactam/transpept-like"/>
</dbReference>
<keyword evidence="6" id="KW-1185">Reference proteome</keyword>
<feature type="transmembrane region" description="Helical" evidence="2">
    <location>
        <begin position="38"/>
        <end position="55"/>
    </location>
</feature>
<dbReference type="PANTHER" id="PTHR34978:SF3">
    <property type="entry name" value="SLR0241 PROTEIN"/>
    <property type="match status" value="1"/>
</dbReference>
<keyword evidence="2" id="KW-1133">Transmembrane helix</keyword>
<evidence type="ECO:0000256" key="1">
    <source>
        <dbReference type="ARBA" id="ARBA00011075"/>
    </source>
</evidence>
<comment type="caution">
    <text evidence="5">The sequence shown here is derived from an EMBL/GenBank/DDBJ whole genome shotgun (WGS) entry which is preliminary data.</text>
</comment>
<feature type="domain" description="Peptidase M56" evidence="4">
    <location>
        <begin position="10"/>
        <end position="306"/>
    </location>
</feature>
<feature type="domain" description="Penicillin-binding protein transpeptidase" evidence="3">
    <location>
        <begin position="369"/>
        <end position="587"/>
    </location>
</feature>
<evidence type="ECO:0000259" key="3">
    <source>
        <dbReference type="Pfam" id="PF00905"/>
    </source>
</evidence>
<feature type="transmembrane region" description="Helical" evidence="2">
    <location>
        <begin position="6"/>
        <end position="26"/>
    </location>
</feature>
<name>A0ABW5C4U7_9BACI</name>
<feature type="transmembrane region" description="Helical" evidence="2">
    <location>
        <begin position="322"/>
        <end position="343"/>
    </location>
</feature>
<evidence type="ECO:0000313" key="5">
    <source>
        <dbReference type="EMBL" id="MFD2216875.1"/>
    </source>
</evidence>
<reference evidence="6" key="1">
    <citation type="journal article" date="2019" name="Int. J. Syst. Evol. Microbiol.">
        <title>The Global Catalogue of Microorganisms (GCM) 10K type strain sequencing project: providing services to taxonomists for standard genome sequencing and annotation.</title>
        <authorList>
            <consortium name="The Broad Institute Genomics Platform"/>
            <consortium name="The Broad Institute Genome Sequencing Center for Infectious Disease"/>
            <person name="Wu L."/>
            <person name="Ma J."/>
        </authorList>
    </citation>
    <scope>NUCLEOTIDE SEQUENCE [LARGE SCALE GENOMIC DNA]</scope>
    <source>
        <strain evidence="6">CGMCC 1.15474</strain>
    </source>
</reference>
<evidence type="ECO:0000256" key="2">
    <source>
        <dbReference type="SAM" id="Phobius"/>
    </source>
</evidence>
<dbReference type="PANTHER" id="PTHR34978">
    <property type="entry name" value="POSSIBLE SENSOR-TRANSDUCER PROTEIN BLAR"/>
    <property type="match status" value="1"/>
</dbReference>
<dbReference type="RefSeq" id="WP_247343108.1">
    <property type="nucleotide sequence ID" value="NZ_CP095550.1"/>
</dbReference>
<accession>A0ABW5C4U7</accession>
<organism evidence="5 6">
    <name type="scientific">Metabacillus endolithicus</name>
    <dbReference type="NCBI Taxonomy" id="1535204"/>
    <lineage>
        <taxon>Bacteria</taxon>
        <taxon>Bacillati</taxon>
        <taxon>Bacillota</taxon>
        <taxon>Bacilli</taxon>
        <taxon>Bacillales</taxon>
        <taxon>Bacillaceae</taxon>
        <taxon>Metabacillus</taxon>
    </lineage>
</organism>
<dbReference type="Gene3D" id="3.40.710.10">
    <property type="entry name" value="DD-peptidase/beta-lactamase superfamily"/>
    <property type="match status" value="1"/>
</dbReference>
<proteinExistence type="inferred from homology"/>
<evidence type="ECO:0000259" key="4">
    <source>
        <dbReference type="Pfam" id="PF05569"/>
    </source>
</evidence>
<comment type="similarity">
    <text evidence="1">Belongs to the peptidase M56 family.</text>
</comment>
<dbReference type="InterPro" id="IPR052173">
    <property type="entry name" value="Beta-lactam_resp_regulator"/>
</dbReference>
<dbReference type="Pfam" id="PF00905">
    <property type="entry name" value="Transpeptidase"/>
    <property type="match status" value="1"/>
</dbReference>
<dbReference type="CDD" id="cd07341">
    <property type="entry name" value="M56_BlaR1_MecR1_like"/>
    <property type="match status" value="1"/>
</dbReference>
<dbReference type="NCBIfam" id="NF000326">
    <property type="entry name" value="blaR1_generic"/>
    <property type="match status" value="1"/>
</dbReference>
<feature type="transmembrane region" description="Helical" evidence="2">
    <location>
        <begin position="113"/>
        <end position="134"/>
    </location>
</feature>
<sequence>MDNSFFTLFLISNIILSVIFCLIIAIKKGLKKQITVNTQYHVSMISLLVLVAPFIPTHFLGINDLLNFGASSSILTNTQSAANMTETIFQSGNWQQDFSTSIEQSSYKILDFILFYVWLAGMIIMLLATIISNLRIYKIKKSLKAVDHSELSMLLTTCKEEINFHKKVVLGYSSLVKSPITFGLMKPVIVLPKNTPMLSYDEMRCVLLHELVHCKRKDLLINYFLGLSRIVYWFNPLVWNFLHNMKTEMEITCDYAVLKKLDEESQLKYGEVILKFASQAKQSLPLIAASEISSSYKQVKQRIVTIVNFKVESKQQKIKGSLIFIAVLAIILSSIPSISVLAFNKDQHSFSEQNVVYKDYQTLFHDLTGSAVVYDTKMDQYMIYNEDESTTRYAPNSTYKIFSALFALENEIIKKEHSKIAWDGTLHKYDNWNQDQDLFNAMKNSTTWYFQHLDQQLGKKKLQTYYEQIGYGSKDISNDIANYWMDGHLKISPVEQIDMLKRFYKNELSFDQSNIQTVKDSLLLEDFNGLRLSGKTGTGDVNGESVDGWFIGYVETADNTFFFAVHIKGEKNAGGSDAVKIALSILEKEGIYRSILLESS</sequence>
<dbReference type="Proteomes" id="UP001597318">
    <property type="component" value="Unassembled WGS sequence"/>
</dbReference>
<keyword evidence="2" id="KW-0812">Transmembrane</keyword>
<gene>
    <name evidence="5" type="ORF">ACFSKK_24705</name>
</gene>
<dbReference type="InterPro" id="IPR001460">
    <property type="entry name" value="PCN-bd_Tpept"/>
</dbReference>
<dbReference type="Pfam" id="PF05569">
    <property type="entry name" value="Peptidase_M56"/>
    <property type="match status" value="1"/>
</dbReference>
<dbReference type="EMBL" id="JBHUIK010000009">
    <property type="protein sequence ID" value="MFD2216875.1"/>
    <property type="molecule type" value="Genomic_DNA"/>
</dbReference>